<proteinExistence type="inferred from homology"/>
<dbReference type="Gene3D" id="2.30.30.60">
    <property type="match status" value="1"/>
</dbReference>
<dbReference type="GO" id="GO:0005886">
    <property type="term" value="C:plasma membrane"/>
    <property type="evidence" value="ECO:0007669"/>
    <property type="project" value="UniProtKB-SubCell"/>
</dbReference>
<dbReference type="InterPro" id="IPR011014">
    <property type="entry name" value="MscS_channel_TM-2"/>
</dbReference>
<evidence type="ECO:0000313" key="11">
    <source>
        <dbReference type="EMBL" id="SJZ80573.1"/>
    </source>
</evidence>
<dbReference type="STRING" id="142842.SAMN02745118_01866"/>
<keyword evidence="4 7" id="KW-0812">Transmembrane</keyword>
<keyword evidence="3" id="KW-1003">Cell membrane</keyword>
<comment type="similarity">
    <text evidence="2">Belongs to the MscS (TC 1.A.23) family.</text>
</comment>
<evidence type="ECO:0000256" key="4">
    <source>
        <dbReference type="ARBA" id="ARBA00022692"/>
    </source>
</evidence>
<dbReference type="InterPro" id="IPR049278">
    <property type="entry name" value="MS_channel_C"/>
</dbReference>
<protein>
    <submittedName>
        <fullName evidence="11">Small conductance mechanosensitive channel</fullName>
    </submittedName>
</protein>
<feature type="domain" description="Mechanosensitive ion channel MscS C-terminal" evidence="9">
    <location>
        <begin position="192"/>
        <end position="276"/>
    </location>
</feature>
<dbReference type="InterPro" id="IPR049142">
    <property type="entry name" value="MS_channel_1st"/>
</dbReference>
<dbReference type="Gene3D" id="1.10.287.1260">
    <property type="match status" value="1"/>
</dbReference>
<dbReference type="SUPFAM" id="SSF82689">
    <property type="entry name" value="Mechanosensitive channel protein MscS (YggB), C-terminal domain"/>
    <property type="match status" value="1"/>
</dbReference>
<dbReference type="InterPro" id="IPR010920">
    <property type="entry name" value="LSM_dom_sf"/>
</dbReference>
<comment type="subcellular location">
    <subcellularLocation>
        <location evidence="1">Cell membrane</location>
        <topology evidence="1">Multi-pass membrane protein</topology>
    </subcellularLocation>
</comment>
<dbReference type="OrthoDB" id="9809206at2"/>
<sequence>MTLEKVFNDLIQIVKQSVSPKNLILIGISILQLAGIMVLGNILKKLGYMLVDKVLKQSKGEWSGISDQRAKTLNSLVKSVIRYVIYFLGITMGLEVLGIPTSSILAGAGIVGLAVGFGARSLVQDIITGFFILFENQFGVGDHIETAGVSGIVEAIDLRITRIKSFDGDLYILPNSQIKMVTNYTADNSRVLVDVGIGYDEDVTEVISMLNDYCEKLAEDMTDIKEGPRVLGVEELAGSSVVLRILAWTPPLEKWQVARELKRRIKEKLEEEGIEIPYPKRVVITESNEQEEY</sequence>
<dbReference type="Pfam" id="PF00924">
    <property type="entry name" value="MS_channel_2nd"/>
    <property type="match status" value="1"/>
</dbReference>
<dbReference type="SUPFAM" id="SSF82861">
    <property type="entry name" value="Mechanosensitive channel protein MscS (YggB), transmembrane region"/>
    <property type="match status" value="1"/>
</dbReference>
<feature type="domain" description="Mechanosensitive ion channel transmembrane helices 2/3" evidence="10">
    <location>
        <begin position="80"/>
        <end position="119"/>
    </location>
</feature>
<keyword evidence="6 7" id="KW-0472">Membrane</keyword>
<dbReference type="InterPro" id="IPR045276">
    <property type="entry name" value="YbiO_bact"/>
</dbReference>
<dbReference type="AlphaFoldDB" id="A0A1T4NMZ3"/>
<dbReference type="Pfam" id="PF21082">
    <property type="entry name" value="MS_channel_3rd"/>
    <property type="match status" value="1"/>
</dbReference>
<dbReference type="RefSeq" id="WP_078810314.1">
    <property type="nucleotide sequence ID" value="NZ_FUWM01000015.1"/>
</dbReference>
<dbReference type="Gene3D" id="3.30.70.100">
    <property type="match status" value="1"/>
</dbReference>
<keyword evidence="5 7" id="KW-1133">Transmembrane helix</keyword>
<feature type="transmembrane region" description="Helical" evidence="7">
    <location>
        <begin position="80"/>
        <end position="98"/>
    </location>
</feature>
<accession>A0A1T4NMZ3</accession>
<dbReference type="PANTHER" id="PTHR30460">
    <property type="entry name" value="MODERATE CONDUCTANCE MECHANOSENSITIVE CHANNEL YBIO"/>
    <property type="match status" value="1"/>
</dbReference>
<feature type="transmembrane region" description="Helical" evidence="7">
    <location>
        <begin position="23"/>
        <end position="43"/>
    </location>
</feature>
<evidence type="ECO:0000259" key="8">
    <source>
        <dbReference type="Pfam" id="PF00924"/>
    </source>
</evidence>
<evidence type="ECO:0000259" key="9">
    <source>
        <dbReference type="Pfam" id="PF21082"/>
    </source>
</evidence>
<evidence type="ECO:0000259" key="10">
    <source>
        <dbReference type="Pfam" id="PF21088"/>
    </source>
</evidence>
<dbReference type="PANTHER" id="PTHR30460:SF0">
    <property type="entry name" value="MODERATE CONDUCTANCE MECHANOSENSITIVE CHANNEL YBIO"/>
    <property type="match status" value="1"/>
</dbReference>
<evidence type="ECO:0000256" key="5">
    <source>
        <dbReference type="ARBA" id="ARBA00022989"/>
    </source>
</evidence>
<dbReference type="InterPro" id="IPR023408">
    <property type="entry name" value="MscS_beta-dom_sf"/>
</dbReference>
<evidence type="ECO:0000256" key="7">
    <source>
        <dbReference type="SAM" id="Phobius"/>
    </source>
</evidence>
<dbReference type="InterPro" id="IPR011066">
    <property type="entry name" value="MscS_channel_C_sf"/>
</dbReference>
<dbReference type="SUPFAM" id="SSF50182">
    <property type="entry name" value="Sm-like ribonucleoproteins"/>
    <property type="match status" value="1"/>
</dbReference>
<evidence type="ECO:0000256" key="2">
    <source>
        <dbReference type="ARBA" id="ARBA00008017"/>
    </source>
</evidence>
<evidence type="ECO:0000256" key="1">
    <source>
        <dbReference type="ARBA" id="ARBA00004651"/>
    </source>
</evidence>
<gene>
    <name evidence="11" type="ORF">SAMN02745118_01866</name>
</gene>
<reference evidence="12" key="1">
    <citation type="submission" date="2017-02" db="EMBL/GenBank/DDBJ databases">
        <authorList>
            <person name="Varghese N."/>
            <person name="Submissions S."/>
        </authorList>
    </citation>
    <scope>NUCLEOTIDE SEQUENCE [LARGE SCALE GENOMIC DNA]</scope>
    <source>
        <strain evidence="12">ATCC BAA-73</strain>
    </source>
</reference>
<evidence type="ECO:0000256" key="3">
    <source>
        <dbReference type="ARBA" id="ARBA00022475"/>
    </source>
</evidence>
<dbReference type="Pfam" id="PF21088">
    <property type="entry name" value="MS_channel_1st"/>
    <property type="match status" value="1"/>
</dbReference>
<evidence type="ECO:0000313" key="12">
    <source>
        <dbReference type="Proteomes" id="UP000190625"/>
    </source>
</evidence>
<dbReference type="Proteomes" id="UP000190625">
    <property type="component" value="Unassembled WGS sequence"/>
</dbReference>
<name>A0A1T4NMZ3_9FIRM</name>
<feature type="transmembrane region" description="Helical" evidence="7">
    <location>
        <begin position="104"/>
        <end position="123"/>
    </location>
</feature>
<feature type="domain" description="Mechanosensitive ion channel MscS" evidence="8">
    <location>
        <begin position="122"/>
        <end position="185"/>
    </location>
</feature>
<keyword evidence="12" id="KW-1185">Reference proteome</keyword>
<dbReference type="EMBL" id="FUWM01000015">
    <property type="protein sequence ID" value="SJZ80573.1"/>
    <property type="molecule type" value="Genomic_DNA"/>
</dbReference>
<organism evidence="11 12">
    <name type="scientific">Selenihalanaerobacter shriftii</name>
    <dbReference type="NCBI Taxonomy" id="142842"/>
    <lineage>
        <taxon>Bacteria</taxon>
        <taxon>Bacillati</taxon>
        <taxon>Bacillota</taxon>
        <taxon>Clostridia</taxon>
        <taxon>Halanaerobiales</taxon>
        <taxon>Halobacteroidaceae</taxon>
        <taxon>Selenihalanaerobacter</taxon>
    </lineage>
</organism>
<evidence type="ECO:0000256" key="6">
    <source>
        <dbReference type="ARBA" id="ARBA00023136"/>
    </source>
</evidence>
<dbReference type="GO" id="GO:0008381">
    <property type="term" value="F:mechanosensitive monoatomic ion channel activity"/>
    <property type="evidence" value="ECO:0007669"/>
    <property type="project" value="InterPro"/>
</dbReference>
<dbReference type="InterPro" id="IPR006685">
    <property type="entry name" value="MscS_channel_2nd"/>
</dbReference>